<keyword evidence="1" id="KW-0812">Transmembrane</keyword>
<dbReference type="EMBL" id="JACIHM010000001">
    <property type="protein sequence ID" value="MBB4444379.1"/>
    <property type="molecule type" value="Genomic_DNA"/>
</dbReference>
<evidence type="ECO:0000256" key="1">
    <source>
        <dbReference type="SAM" id="Phobius"/>
    </source>
</evidence>
<evidence type="ECO:0000313" key="3">
    <source>
        <dbReference type="EMBL" id="MBB4409692.1"/>
    </source>
</evidence>
<proteinExistence type="predicted"/>
<dbReference type="AlphaFoldDB" id="A0A7W6UVI9"/>
<protein>
    <submittedName>
        <fullName evidence="4">Uncharacterized protein</fullName>
    </submittedName>
</protein>
<dbReference type="Proteomes" id="UP000576087">
    <property type="component" value="Unassembled WGS sequence"/>
</dbReference>
<dbReference type="EMBL" id="JACIGW010000001">
    <property type="protein sequence ID" value="MBB4347914.1"/>
    <property type="molecule type" value="Genomic_DNA"/>
</dbReference>
<feature type="transmembrane region" description="Helical" evidence="1">
    <location>
        <begin position="12"/>
        <end position="37"/>
    </location>
</feature>
<keyword evidence="6" id="KW-1185">Reference proteome</keyword>
<reference evidence="5 6" key="1">
    <citation type="submission" date="2020-08" db="EMBL/GenBank/DDBJ databases">
        <title>Genomic Encyclopedia of Type Strains, Phase IV (KMG-V): Genome sequencing to study the core and pangenomes of soil and plant-associated prokaryotes.</title>
        <authorList>
            <person name="Whitman W."/>
        </authorList>
    </citation>
    <scope>NUCLEOTIDE SEQUENCE [LARGE SCALE GENOMIC DNA]</scope>
    <source>
        <strain evidence="3 6">SEMIA 444</strain>
        <strain evidence="2 5">SEMIA 448</strain>
        <strain evidence="4 7">SEMIA 452</strain>
    </source>
</reference>
<evidence type="ECO:0000313" key="4">
    <source>
        <dbReference type="EMBL" id="MBB4444379.1"/>
    </source>
</evidence>
<keyword evidence="1" id="KW-1133">Transmembrane helix</keyword>
<comment type="caution">
    <text evidence="4">The sequence shown here is derived from an EMBL/GenBank/DDBJ whole genome shotgun (WGS) entry which is preliminary data.</text>
</comment>
<keyword evidence="1" id="KW-0472">Membrane</keyword>
<dbReference type="Proteomes" id="UP000520770">
    <property type="component" value="Unassembled WGS sequence"/>
</dbReference>
<dbReference type="EMBL" id="JACIGY010000001">
    <property type="protein sequence ID" value="MBB4409692.1"/>
    <property type="molecule type" value="Genomic_DNA"/>
</dbReference>
<gene>
    <name evidence="3" type="ORF">GGE31_000163</name>
    <name evidence="2" type="ORF">GGE33_001622</name>
    <name evidence="4" type="ORF">GGE35_000161</name>
</gene>
<organism evidence="4 7">
    <name type="scientific">Aliirhizobium cellulosilyticum</name>
    <dbReference type="NCBI Taxonomy" id="393664"/>
    <lineage>
        <taxon>Bacteria</taxon>
        <taxon>Pseudomonadati</taxon>
        <taxon>Pseudomonadota</taxon>
        <taxon>Alphaproteobacteria</taxon>
        <taxon>Hyphomicrobiales</taxon>
        <taxon>Rhizobiaceae</taxon>
        <taxon>Aliirhizobium</taxon>
    </lineage>
</organism>
<name>A0A7W6UVI9_9HYPH</name>
<evidence type="ECO:0000313" key="2">
    <source>
        <dbReference type="EMBL" id="MBB4347914.1"/>
    </source>
</evidence>
<sequence length="39" mass="4301">MMRYDWNIGGYVFLVFMAAAVVLAGYNAVMAVVRFVAAL</sequence>
<dbReference type="Proteomes" id="UP000524535">
    <property type="component" value="Unassembled WGS sequence"/>
</dbReference>
<evidence type="ECO:0000313" key="7">
    <source>
        <dbReference type="Proteomes" id="UP000576087"/>
    </source>
</evidence>
<accession>A0A7W6UVI9</accession>
<evidence type="ECO:0000313" key="5">
    <source>
        <dbReference type="Proteomes" id="UP000520770"/>
    </source>
</evidence>
<evidence type="ECO:0000313" key="6">
    <source>
        <dbReference type="Proteomes" id="UP000524535"/>
    </source>
</evidence>